<keyword evidence="2" id="KW-0812">Transmembrane</keyword>
<evidence type="ECO:0000313" key="3">
    <source>
        <dbReference type="EMBL" id="AJQ94951.1"/>
    </source>
</evidence>
<dbReference type="RefSeq" id="WP_044617366.1">
    <property type="nucleotide sequence ID" value="NZ_CP007142.1"/>
</dbReference>
<reference evidence="3 4" key="1">
    <citation type="submission" date="2014-01" db="EMBL/GenBank/DDBJ databases">
        <title>Full genme sequencing of cellulolytic bacterium Gynuella sunshinyii YC6258T gen. nov., sp. nov.</title>
        <authorList>
            <person name="Khan H."/>
            <person name="Chung E.J."/>
            <person name="Chung Y.R."/>
        </authorList>
    </citation>
    <scope>NUCLEOTIDE SEQUENCE [LARGE SCALE GENOMIC DNA]</scope>
    <source>
        <strain evidence="3 4">YC6258</strain>
    </source>
</reference>
<feature type="compositionally biased region" description="Basic and acidic residues" evidence="1">
    <location>
        <begin position="224"/>
        <end position="236"/>
    </location>
</feature>
<organism evidence="3 4">
    <name type="scientific">Gynuella sunshinyii YC6258</name>
    <dbReference type="NCBI Taxonomy" id="1445510"/>
    <lineage>
        <taxon>Bacteria</taxon>
        <taxon>Pseudomonadati</taxon>
        <taxon>Pseudomonadota</taxon>
        <taxon>Gammaproteobacteria</taxon>
        <taxon>Oceanospirillales</taxon>
        <taxon>Saccharospirillaceae</taxon>
        <taxon>Gynuella</taxon>
    </lineage>
</organism>
<dbReference type="PATRIC" id="fig|1445510.3.peg.2883"/>
<protein>
    <submittedName>
        <fullName evidence="3">Uncharacterized protein</fullName>
    </submittedName>
</protein>
<dbReference type="EMBL" id="CP007142">
    <property type="protein sequence ID" value="AJQ94951.1"/>
    <property type="molecule type" value="Genomic_DNA"/>
</dbReference>
<feature type="transmembrane region" description="Helical" evidence="2">
    <location>
        <begin position="6"/>
        <end position="23"/>
    </location>
</feature>
<dbReference type="HOGENOM" id="CLU_1084887_0_0_6"/>
<evidence type="ECO:0000256" key="1">
    <source>
        <dbReference type="SAM" id="MobiDB-lite"/>
    </source>
</evidence>
<dbReference type="AlphaFoldDB" id="A0A0C5VKW7"/>
<dbReference type="STRING" id="1445510.YC6258_02913"/>
<accession>A0A0C5VKW7</accession>
<dbReference type="KEGG" id="gsn:YC6258_02913"/>
<gene>
    <name evidence="3" type="ORF">YC6258_02913</name>
</gene>
<name>A0A0C5VKW7_9GAMM</name>
<keyword evidence="2" id="KW-0472">Membrane</keyword>
<sequence>MNALITVVIFVLLVGLLLTMLVIQNQHKRNMERLKAIQALNTQNKRLKNALRLDALRLLTSDMSRFIYSAMIRNTKQILTLKPDNPAYVKSDLEVLVRDSKATPNARPGSAVIKDPDQIKLVMNQLRSLYNCVKDSLEEKRISAQEAEKLAGQIDQSMINLTITFHHNRINGARSIKNYKEAIAYCQKLLDFLTKNKRRAEYQQEIIEIRQLRKNIHDEWIKHSTEQKQARKKEPQDATDQFADFDQSWQKTNLYE</sequence>
<dbReference type="Proteomes" id="UP000032266">
    <property type="component" value="Chromosome"/>
</dbReference>
<keyword evidence="2" id="KW-1133">Transmembrane helix</keyword>
<proteinExistence type="predicted"/>
<feature type="region of interest" description="Disordered" evidence="1">
    <location>
        <begin position="224"/>
        <end position="256"/>
    </location>
</feature>
<evidence type="ECO:0000256" key="2">
    <source>
        <dbReference type="SAM" id="Phobius"/>
    </source>
</evidence>
<keyword evidence="4" id="KW-1185">Reference proteome</keyword>
<evidence type="ECO:0000313" key="4">
    <source>
        <dbReference type="Proteomes" id="UP000032266"/>
    </source>
</evidence>
<feature type="compositionally biased region" description="Low complexity" evidence="1">
    <location>
        <begin position="238"/>
        <end position="247"/>
    </location>
</feature>